<evidence type="ECO:0000313" key="2">
    <source>
        <dbReference type="EMBL" id="MFC4358164.1"/>
    </source>
</evidence>
<dbReference type="SMART" id="SM00849">
    <property type="entry name" value="Lactamase_B"/>
    <property type="match status" value="1"/>
</dbReference>
<organism evidence="2 3">
    <name type="scientific">Halobium salinum</name>
    <dbReference type="NCBI Taxonomy" id="1364940"/>
    <lineage>
        <taxon>Archaea</taxon>
        <taxon>Methanobacteriati</taxon>
        <taxon>Methanobacteriota</taxon>
        <taxon>Stenosarchaea group</taxon>
        <taxon>Halobacteria</taxon>
        <taxon>Halobacteriales</taxon>
        <taxon>Haloferacaceae</taxon>
        <taxon>Halobium</taxon>
    </lineage>
</organism>
<dbReference type="RefSeq" id="WP_267624236.1">
    <property type="nucleotide sequence ID" value="NZ_JAODIW010000008.1"/>
</dbReference>
<proteinExistence type="predicted"/>
<gene>
    <name evidence="2" type="ORF">ACFO0N_09405</name>
</gene>
<dbReference type="Pfam" id="PF00753">
    <property type="entry name" value="Lactamase_B"/>
    <property type="match status" value="1"/>
</dbReference>
<evidence type="ECO:0000259" key="1">
    <source>
        <dbReference type="SMART" id="SM00849"/>
    </source>
</evidence>
<sequence>MAIGDVNPVPDSSDVYYLDTGMYDTEAYGSVYIVDAERPALVDAGIGTNRDLLFDALDQVGVDRDELAYVLPTHVHLDHAGGAGFLAAEYPNATVMTHETGVPHLVDPSRLVAGTKSAVEDQWQFYVEPEPVPEDRIEPLEDGDTVDLGDRELDVVGAPGHAPHQVMFHDRADDVLFTGDAAGIWVPSERKVRQTTPPSQFDLEKCLADANRITELDPDTLCFGHFGPREFAPELMEAYKRTLVEWVEAVRAKREELGDDEAVIAHFQEHTDMVGTWNETKALAEERLNVKGVLGYLDYRAKQETASGE</sequence>
<protein>
    <submittedName>
        <fullName evidence="2">MBL fold metallo-hydrolase</fullName>
    </submittedName>
</protein>
<dbReference type="AlphaFoldDB" id="A0ABD5PB71"/>
<accession>A0ABD5PB71</accession>
<dbReference type="Proteomes" id="UP001595921">
    <property type="component" value="Unassembled WGS sequence"/>
</dbReference>
<dbReference type="SUPFAM" id="SSF56281">
    <property type="entry name" value="Metallo-hydrolase/oxidoreductase"/>
    <property type="match status" value="1"/>
</dbReference>
<dbReference type="Gene3D" id="3.60.15.10">
    <property type="entry name" value="Ribonuclease Z/Hydroxyacylglutathione hydrolase-like"/>
    <property type="match status" value="1"/>
</dbReference>
<feature type="domain" description="Metallo-beta-lactamase" evidence="1">
    <location>
        <begin position="28"/>
        <end position="225"/>
    </location>
</feature>
<dbReference type="InterPro" id="IPR001279">
    <property type="entry name" value="Metallo-B-lactamas"/>
</dbReference>
<dbReference type="InterPro" id="IPR037482">
    <property type="entry name" value="ST1585_MBL-fold"/>
</dbReference>
<keyword evidence="3" id="KW-1185">Reference proteome</keyword>
<dbReference type="PANTHER" id="PTHR42951:SF4">
    <property type="entry name" value="ACYL-COENZYME A THIOESTERASE MBLAC2"/>
    <property type="match status" value="1"/>
</dbReference>
<evidence type="ECO:0000313" key="3">
    <source>
        <dbReference type="Proteomes" id="UP001595921"/>
    </source>
</evidence>
<dbReference type="PANTHER" id="PTHR42951">
    <property type="entry name" value="METALLO-BETA-LACTAMASE DOMAIN-CONTAINING"/>
    <property type="match status" value="1"/>
</dbReference>
<dbReference type="CDD" id="cd07726">
    <property type="entry name" value="ST1585-like_MBL-fold"/>
    <property type="match status" value="1"/>
</dbReference>
<dbReference type="EMBL" id="JBHSDS010000006">
    <property type="protein sequence ID" value="MFC4358164.1"/>
    <property type="molecule type" value="Genomic_DNA"/>
</dbReference>
<dbReference type="InterPro" id="IPR036866">
    <property type="entry name" value="RibonucZ/Hydroxyglut_hydro"/>
</dbReference>
<reference evidence="2 3" key="1">
    <citation type="journal article" date="2019" name="Int. J. Syst. Evol. Microbiol.">
        <title>The Global Catalogue of Microorganisms (GCM) 10K type strain sequencing project: providing services to taxonomists for standard genome sequencing and annotation.</title>
        <authorList>
            <consortium name="The Broad Institute Genomics Platform"/>
            <consortium name="The Broad Institute Genome Sequencing Center for Infectious Disease"/>
            <person name="Wu L."/>
            <person name="Ma J."/>
        </authorList>
    </citation>
    <scope>NUCLEOTIDE SEQUENCE [LARGE SCALE GENOMIC DNA]</scope>
    <source>
        <strain evidence="2 3">CGMCC 1.12553</strain>
    </source>
</reference>
<dbReference type="InterPro" id="IPR050855">
    <property type="entry name" value="NDM-1-like"/>
</dbReference>
<name>A0ABD5PB71_9EURY</name>
<comment type="caution">
    <text evidence="2">The sequence shown here is derived from an EMBL/GenBank/DDBJ whole genome shotgun (WGS) entry which is preliminary data.</text>
</comment>